<keyword evidence="1" id="KW-0449">Lipoprotein</keyword>
<accession>A0ABR7D5B9</accession>
<gene>
    <name evidence="1" type="ORF">H8S64_18695</name>
</gene>
<evidence type="ECO:0000313" key="1">
    <source>
        <dbReference type="EMBL" id="MBC5623126.1"/>
    </source>
</evidence>
<keyword evidence="2" id="KW-1185">Reference proteome</keyword>
<dbReference type="NCBIfam" id="TIGR04134">
    <property type="entry name" value="lipo_with_rSAM"/>
    <property type="match status" value="1"/>
</dbReference>
<dbReference type="Proteomes" id="UP000646484">
    <property type="component" value="Unassembled WGS sequence"/>
</dbReference>
<comment type="caution">
    <text evidence="1">The sequence shown here is derived from an EMBL/GenBank/DDBJ whole genome shotgun (WGS) entry which is preliminary data.</text>
</comment>
<reference evidence="1 2" key="1">
    <citation type="submission" date="2020-08" db="EMBL/GenBank/DDBJ databases">
        <title>Genome public.</title>
        <authorList>
            <person name="Liu C."/>
            <person name="Sun Q."/>
        </authorList>
    </citation>
    <scope>NUCLEOTIDE SEQUENCE [LARGE SCALE GENOMIC DNA]</scope>
    <source>
        <strain evidence="1 2">NSJ-56</strain>
    </source>
</reference>
<protein>
    <submittedName>
        <fullName evidence="1">Radical SAM-associated putative lipoprotein</fullName>
    </submittedName>
</protein>
<proteinExistence type="predicted"/>
<dbReference type="RefSeq" id="WP_176555154.1">
    <property type="nucleotide sequence ID" value="NZ_JACOOH010000009.1"/>
</dbReference>
<sequence>MKRLKSYLDKSWSGLLSSLLAVLGFSGCGGSADSPEDIPLMYGTPTASFSIKGKVQNSAGHALPGVRVVIPKVEFYQVATESFIPDYPIITEERRDTLYTDEEGRFGRRFYDFPTDTVRYELQFYDVNPLAGVPACEPDTLKVTFTRDELQRDKNDNEWNRGNVVKEITVTLKEKADE</sequence>
<evidence type="ECO:0000313" key="2">
    <source>
        <dbReference type="Proteomes" id="UP000646484"/>
    </source>
</evidence>
<name>A0ABR7D5B9_9BACT</name>
<dbReference type="InterPro" id="IPR026403">
    <property type="entry name" value="Lipo_with_rSAM"/>
</dbReference>
<dbReference type="EMBL" id="JACOOH010000009">
    <property type="protein sequence ID" value="MBC5623126.1"/>
    <property type="molecule type" value="Genomic_DNA"/>
</dbReference>
<organism evidence="1 2">
    <name type="scientific">Butyricimonas hominis</name>
    <dbReference type="NCBI Taxonomy" id="2763032"/>
    <lineage>
        <taxon>Bacteria</taxon>
        <taxon>Pseudomonadati</taxon>
        <taxon>Bacteroidota</taxon>
        <taxon>Bacteroidia</taxon>
        <taxon>Bacteroidales</taxon>
        <taxon>Odoribacteraceae</taxon>
        <taxon>Butyricimonas</taxon>
    </lineage>
</organism>
<dbReference type="PROSITE" id="PS51257">
    <property type="entry name" value="PROKAR_LIPOPROTEIN"/>
    <property type="match status" value="1"/>
</dbReference>